<comment type="caution">
    <text evidence="2">The sequence shown here is derived from an EMBL/GenBank/DDBJ whole genome shotgun (WGS) entry which is preliminary data.</text>
</comment>
<sequence>VRNSWAKYYGDDGYIRIVRGAHDCGIATDAAVALVAAEEEVPGARERAMQEAAKWD</sequence>
<organism evidence="2 3">
    <name type="scientific">Tetrabaena socialis</name>
    <dbReference type="NCBI Taxonomy" id="47790"/>
    <lineage>
        <taxon>Eukaryota</taxon>
        <taxon>Viridiplantae</taxon>
        <taxon>Chlorophyta</taxon>
        <taxon>core chlorophytes</taxon>
        <taxon>Chlorophyceae</taxon>
        <taxon>CS clade</taxon>
        <taxon>Chlamydomonadales</taxon>
        <taxon>Tetrabaenaceae</taxon>
        <taxon>Tetrabaena</taxon>
    </lineage>
</organism>
<dbReference type="InterPro" id="IPR038765">
    <property type="entry name" value="Papain-like_cys_pep_sf"/>
</dbReference>
<dbReference type="Proteomes" id="UP000236333">
    <property type="component" value="Unassembled WGS sequence"/>
</dbReference>
<feature type="non-terminal residue" evidence="2">
    <location>
        <position position="1"/>
    </location>
</feature>
<dbReference type="Gene3D" id="2.40.50.170">
    <property type="entry name" value="Cysteine proteinases. Chain C"/>
    <property type="match status" value="1"/>
</dbReference>
<dbReference type="SUPFAM" id="SSF54001">
    <property type="entry name" value="Cysteine proteinases"/>
    <property type="match status" value="1"/>
</dbReference>
<dbReference type="InterPro" id="IPR000668">
    <property type="entry name" value="Peptidase_C1A_C"/>
</dbReference>
<keyword evidence="3" id="KW-1185">Reference proteome</keyword>
<dbReference type="AlphaFoldDB" id="A0A2J7ZG22"/>
<dbReference type="GO" id="GO:0006508">
    <property type="term" value="P:proteolysis"/>
    <property type="evidence" value="ECO:0007669"/>
    <property type="project" value="InterPro"/>
</dbReference>
<evidence type="ECO:0000259" key="1">
    <source>
        <dbReference type="Pfam" id="PF00112"/>
    </source>
</evidence>
<accession>A0A2J7ZG22</accession>
<reference evidence="2 3" key="1">
    <citation type="journal article" date="2017" name="Mol. Biol. Evol.">
        <title>The 4-celled Tetrabaena socialis nuclear genome reveals the essential components for genetic control of cell number at the origin of multicellularity in the volvocine lineage.</title>
        <authorList>
            <person name="Featherston J."/>
            <person name="Arakaki Y."/>
            <person name="Hanschen E.R."/>
            <person name="Ferris P.J."/>
            <person name="Michod R.E."/>
            <person name="Olson B.J.S.C."/>
            <person name="Nozaki H."/>
            <person name="Durand P.M."/>
        </authorList>
    </citation>
    <scope>NUCLEOTIDE SEQUENCE [LARGE SCALE GENOMIC DNA]</scope>
    <source>
        <strain evidence="2 3">NIES-571</strain>
    </source>
</reference>
<gene>
    <name evidence="2" type="ORF">TSOC_015040</name>
</gene>
<protein>
    <recommendedName>
        <fullName evidence="1">Peptidase C1A papain C-terminal domain-containing protein</fullName>
    </recommendedName>
</protein>
<evidence type="ECO:0000313" key="3">
    <source>
        <dbReference type="Proteomes" id="UP000236333"/>
    </source>
</evidence>
<evidence type="ECO:0000313" key="2">
    <source>
        <dbReference type="EMBL" id="PNG99187.1"/>
    </source>
</evidence>
<dbReference type="GO" id="GO:0008234">
    <property type="term" value="F:cysteine-type peptidase activity"/>
    <property type="evidence" value="ECO:0007669"/>
    <property type="project" value="InterPro"/>
</dbReference>
<dbReference type="EMBL" id="PGGS01003752">
    <property type="protein sequence ID" value="PNG99187.1"/>
    <property type="molecule type" value="Genomic_DNA"/>
</dbReference>
<dbReference type="Pfam" id="PF00112">
    <property type="entry name" value="Peptidase_C1"/>
    <property type="match status" value="1"/>
</dbReference>
<name>A0A2J7ZG22_9CHLO</name>
<feature type="domain" description="Peptidase C1A papain C-terminal" evidence="1">
    <location>
        <begin position="1"/>
        <end position="32"/>
    </location>
</feature>
<proteinExistence type="predicted"/>